<dbReference type="Gene3D" id="2.60.40.1120">
    <property type="entry name" value="Carboxypeptidase-like, regulatory domain"/>
    <property type="match status" value="1"/>
</dbReference>
<dbReference type="Gene3D" id="2.170.130.10">
    <property type="entry name" value="TonB-dependent receptor, plug domain"/>
    <property type="match status" value="1"/>
</dbReference>
<evidence type="ECO:0000259" key="14">
    <source>
        <dbReference type="Pfam" id="PF07715"/>
    </source>
</evidence>
<keyword evidence="3 10" id="KW-1134">Transmembrane beta strand</keyword>
<dbReference type="SUPFAM" id="SSF56935">
    <property type="entry name" value="Porins"/>
    <property type="match status" value="1"/>
</dbReference>
<keyword evidence="2 10" id="KW-0813">Transport</keyword>
<comment type="subcellular location">
    <subcellularLocation>
        <location evidence="1 10">Cell outer membrane</location>
        <topology evidence="1 10">Multi-pass membrane protein</topology>
    </subcellularLocation>
</comment>
<evidence type="ECO:0000256" key="12">
    <source>
        <dbReference type="SAM" id="MobiDB-lite"/>
    </source>
</evidence>
<dbReference type="RefSeq" id="WP_313977705.1">
    <property type="nucleotide sequence ID" value="NZ_JASJOS010000004.1"/>
</dbReference>
<accession>A0AAE3U6N5</accession>
<dbReference type="InterPro" id="IPR036942">
    <property type="entry name" value="Beta-barrel_TonB_sf"/>
</dbReference>
<reference evidence="15" key="1">
    <citation type="submission" date="2023-05" db="EMBL/GenBank/DDBJ databases">
        <authorList>
            <person name="Zhang X."/>
        </authorList>
    </citation>
    <scope>NUCLEOTIDE SEQUENCE</scope>
    <source>
        <strain evidence="15">YF14B1</strain>
    </source>
</reference>
<name>A0AAE3U6N5_9BACT</name>
<keyword evidence="4 10" id="KW-0812">Transmembrane</keyword>
<evidence type="ECO:0000256" key="10">
    <source>
        <dbReference type="PROSITE-ProRule" id="PRU01360"/>
    </source>
</evidence>
<dbReference type="Proteomes" id="UP001241110">
    <property type="component" value="Unassembled WGS sequence"/>
</dbReference>
<comment type="similarity">
    <text evidence="10 11">Belongs to the TonB-dependent receptor family.</text>
</comment>
<evidence type="ECO:0000256" key="8">
    <source>
        <dbReference type="ARBA" id="ARBA00023170"/>
    </source>
</evidence>
<gene>
    <name evidence="15" type="ORF">QNI16_09755</name>
</gene>
<protein>
    <submittedName>
        <fullName evidence="15">TonB-dependent receptor</fullName>
    </submittedName>
</protein>
<evidence type="ECO:0000259" key="13">
    <source>
        <dbReference type="Pfam" id="PF00593"/>
    </source>
</evidence>
<comment type="caution">
    <text evidence="15">The sequence shown here is derived from an EMBL/GenBank/DDBJ whole genome shotgun (WGS) entry which is preliminary data.</text>
</comment>
<evidence type="ECO:0000256" key="3">
    <source>
        <dbReference type="ARBA" id="ARBA00022452"/>
    </source>
</evidence>
<feature type="compositionally biased region" description="Basic and acidic residues" evidence="12">
    <location>
        <begin position="100"/>
        <end position="110"/>
    </location>
</feature>
<evidence type="ECO:0000256" key="7">
    <source>
        <dbReference type="ARBA" id="ARBA00023136"/>
    </source>
</evidence>
<evidence type="ECO:0000256" key="9">
    <source>
        <dbReference type="ARBA" id="ARBA00023237"/>
    </source>
</evidence>
<organism evidence="15 16">
    <name type="scientific">Xanthocytophaga flava</name>
    <dbReference type="NCBI Taxonomy" id="3048013"/>
    <lineage>
        <taxon>Bacteria</taxon>
        <taxon>Pseudomonadati</taxon>
        <taxon>Bacteroidota</taxon>
        <taxon>Cytophagia</taxon>
        <taxon>Cytophagales</taxon>
        <taxon>Rhodocytophagaceae</taxon>
        <taxon>Xanthocytophaga</taxon>
    </lineage>
</organism>
<feature type="compositionally biased region" description="Polar residues" evidence="12">
    <location>
        <begin position="113"/>
        <end position="122"/>
    </location>
</feature>
<dbReference type="Pfam" id="PF00593">
    <property type="entry name" value="TonB_dep_Rec_b-barrel"/>
    <property type="match status" value="1"/>
</dbReference>
<dbReference type="InterPro" id="IPR037066">
    <property type="entry name" value="Plug_dom_sf"/>
</dbReference>
<dbReference type="AlphaFoldDB" id="A0AAE3U6N5"/>
<dbReference type="EMBL" id="JASJOS010000004">
    <property type="protein sequence ID" value="MDJ1480767.1"/>
    <property type="molecule type" value="Genomic_DNA"/>
</dbReference>
<evidence type="ECO:0000313" key="15">
    <source>
        <dbReference type="EMBL" id="MDJ1480767.1"/>
    </source>
</evidence>
<evidence type="ECO:0000256" key="6">
    <source>
        <dbReference type="ARBA" id="ARBA00023077"/>
    </source>
</evidence>
<evidence type="ECO:0000256" key="5">
    <source>
        <dbReference type="ARBA" id="ARBA00022729"/>
    </source>
</evidence>
<dbReference type="InterPro" id="IPR012910">
    <property type="entry name" value="Plug_dom"/>
</dbReference>
<dbReference type="Pfam" id="PF13715">
    <property type="entry name" value="CarbopepD_reg_2"/>
    <property type="match status" value="1"/>
</dbReference>
<keyword evidence="7 10" id="KW-0472">Membrane</keyword>
<dbReference type="InterPro" id="IPR000531">
    <property type="entry name" value="Beta-barrel_TonB"/>
</dbReference>
<evidence type="ECO:0000256" key="11">
    <source>
        <dbReference type="RuleBase" id="RU003357"/>
    </source>
</evidence>
<feature type="domain" description="TonB-dependent receptor plug" evidence="14">
    <location>
        <begin position="270"/>
        <end position="338"/>
    </location>
</feature>
<dbReference type="SUPFAM" id="SSF49464">
    <property type="entry name" value="Carboxypeptidase regulatory domain-like"/>
    <property type="match status" value="1"/>
</dbReference>
<feature type="domain" description="TonB-dependent receptor-like beta-barrel" evidence="13">
    <location>
        <begin position="408"/>
        <end position="875"/>
    </location>
</feature>
<keyword evidence="6 11" id="KW-0798">TonB box</keyword>
<dbReference type="PROSITE" id="PS52016">
    <property type="entry name" value="TONB_DEPENDENT_REC_3"/>
    <property type="match status" value="1"/>
</dbReference>
<dbReference type="InterPro" id="IPR039426">
    <property type="entry name" value="TonB-dep_rcpt-like"/>
</dbReference>
<keyword evidence="9 10" id="KW-0998">Cell outer membrane</keyword>
<keyword evidence="8 15" id="KW-0675">Receptor</keyword>
<evidence type="ECO:0000256" key="2">
    <source>
        <dbReference type="ARBA" id="ARBA00022448"/>
    </source>
</evidence>
<sequence>MGQELSHIRFSGNFKDVPLSEVLQSLEQQALQQQQRIHFFYEMPGISAIKVHATFTNAPLAQVMPSVLASTQLSYLLYDSHYILVVNKEDLSSLSLSHHTVDSAGRKPHPENIPSTEATNDSQETIREKMNLITTKRGTKTYSITGLLTDATNNKKLEGATVYVEEIRSGVLSDANGNYQLALPAGTYNLVYSYVGFQSKRRQISVRANQTINISLLNTDIRLREVVVTAEAADRNISTTQMGITKLNIRTIKKMPPLLGEVDIVRSVLLLPGVSTVGEGSTGFNVRGGSIDQNLILMDNAPIYNTSHMFGLFSVFNPDIVRDVTLYRGGISARFGGRVSSVLDIQLKDANAQKVTINGGIGLVASRLAIEAPIIKDKLSFIVAGRGSFTDFLLRTLPNESLRKTRSNFYDVNVKLDYRINSKNTLSLSGYLSDDFLQINADSILTIAVNSSITQYRWGNKYGVLKWQHFFSEKLTNTTSLTYSNYTAKVINPTVPNEFKIPSQLKQFNVNSDFSYQLNDKHKLSFGIQGIRYFVQPENLEVTLPSDINPISIPTEHGVETAIYLEDDFTVNKMLTLTYGLRYSHYLNIGPATVNTYAADSPRESLSVIDSTSYGAGSVIKTYGGIEPRLSLKISLNESSSIKIGYNRMRQYIHLISNTASAIPTARWQLSNTYLKPQIGDQIAVGYFRNLFGNMFETSIEVYYKKIYNFLDYKDNAVVFLNRNIETAVLQGQGRSYGVELLLRKNIGEYLTGWMSYTYARTFAQMKSQIDREQVNEGDWYPANYDKPHTFNLVLNYQLKKRIGFSMNYTYSTGRPVTYPESKFVYGGVIVPDYGLRNQYRIPDYHRLDVAINIDSGYRKKKKVDKSWTFAVYNLYSRNNAYSVFFRQQGGNANAYKLSIFGSAFPSLTYNFKF</sequence>
<evidence type="ECO:0000313" key="16">
    <source>
        <dbReference type="Proteomes" id="UP001241110"/>
    </source>
</evidence>
<feature type="region of interest" description="Disordered" evidence="12">
    <location>
        <begin position="100"/>
        <end position="122"/>
    </location>
</feature>
<evidence type="ECO:0000256" key="4">
    <source>
        <dbReference type="ARBA" id="ARBA00022692"/>
    </source>
</evidence>
<dbReference type="GO" id="GO:0009279">
    <property type="term" value="C:cell outer membrane"/>
    <property type="evidence" value="ECO:0007669"/>
    <property type="project" value="UniProtKB-SubCell"/>
</dbReference>
<proteinExistence type="inferred from homology"/>
<evidence type="ECO:0000256" key="1">
    <source>
        <dbReference type="ARBA" id="ARBA00004571"/>
    </source>
</evidence>
<dbReference type="PANTHER" id="PTHR30069:SF29">
    <property type="entry name" value="HEMOGLOBIN AND HEMOGLOBIN-HAPTOGLOBIN-BINDING PROTEIN 1-RELATED"/>
    <property type="match status" value="1"/>
</dbReference>
<dbReference type="Pfam" id="PF07715">
    <property type="entry name" value="Plug"/>
    <property type="match status" value="1"/>
</dbReference>
<dbReference type="InterPro" id="IPR008969">
    <property type="entry name" value="CarboxyPept-like_regulatory"/>
</dbReference>
<dbReference type="PANTHER" id="PTHR30069">
    <property type="entry name" value="TONB-DEPENDENT OUTER MEMBRANE RECEPTOR"/>
    <property type="match status" value="1"/>
</dbReference>
<dbReference type="Gene3D" id="2.40.170.20">
    <property type="entry name" value="TonB-dependent receptor, beta-barrel domain"/>
    <property type="match status" value="1"/>
</dbReference>
<dbReference type="GO" id="GO:0015344">
    <property type="term" value="F:siderophore uptake transmembrane transporter activity"/>
    <property type="evidence" value="ECO:0007669"/>
    <property type="project" value="TreeGrafter"/>
</dbReference>
<keyword evidence="5" id="KW-0732">Signal</keyword>
<dbReference type="GO" id="GO:0044718">
    <property type="term" value="P:siderophore transmembrane transport"/>
    <property type="evidence" value="ECO:0007669"/>
    <property type="project" value="TreeGrafter"/>
</dbReference>